<keyword evidence="7" id="KW-1185">Reference proteome</keyword>
<dbReference type="InterPro" id="IPR004333">
    <property type="entry name" value="SBP_dom"/>
</dbReference>
<dbReference type="GeneID" id="111317302"/>
<evidence type="ECO:0000313" key="8">
    <source>
        <dbReference type="RefSeq" id="XP_022775503.1"/>
    </source>
</evidence>
<dbReference type="PANTHER" id="PTHR31251">
    <property type="entry name" value="SQUAMOSA PROMOTER-BINDING-LIKE PROTEIN 4"/>
    <property type="match status" value="1"/>
</dbReference>
<dbReference type="GO" id="GO:0003677">
    <property type="term" value="F:DNA binding"/>
    <property type="evidence" value="ECO:0007669"/>
    <property type="project" value="InterPro"/>
</dbReference>
<keyword evidence="2 4" id="KW-0863">Zinc-finger</keyword>
<name>A0A6P6BEH6_DURZI</name>
<evidence type="ECO:0000313" key="7">
    <source>
        <dbReference type="Proteomes" id="UP000515121"/>
    </source>
</evidence>
<gene>
    <name evidence="8" type="primary">LOC111317302</name>
</gene>
<dbReference type="InterPro" id="IPR044817">
    <property type="entry name" value="SBP-like"/>
</dbReference>
<reference evidence="8" key="1">
    <citation type="submission" date="2025-08" db="UniProtKB">
        <authorList>
            <consortium name="RefSeq"/>
        </authorList>
    </citation>
    <scope>IDENTIFICATION</scope>
    <source>
        <tissue evidence="8">Fruit stalk</tissue>
    </source>
</reference>
<dbReference type="RefSeq" id="XP_022775503.1">
    <property type="nucleotide sequence ID" value="XM_022919768.1"/>
</dbReference>
<dbReference type="GO" id="GO:0005634">
    <property type="term" value="C:nucleus"/>
    <property type="evidence" value="ECO:0007669"/>
    <property type="project" value="InterPro"/>
</dbReference>
<dbReference type="KEGG" id="dzi:111317302"/>
<dbReference type="GO" id="GO:0008270">
    <property type="term" value="F:zinc ion binding"/>
    <property type="evidence" value="ECO:0007669"/>
    <property type="project" value="UniProtKB-KW"/>
</dbReference>
<evidence type="ECO:0000259" key="6">
    <source>
        <dbReference type="PROSITE" id="PS51141"/>
    </source>
</evidence>
<evidence type="ECO:0000256" key="4">
    <source>
        <dbReference type="PROSITE-ProRule" id="PRU00470"/>
    </source>
</evidence>
<dbReference type="AlphaFoldDB" id="A0A6P6BEH6"/>
<sequence>MDLDYEESALRLSQLEDKGFSCCTLITCACAVGRAKNFRVKSPNKRSLKRSSVANQNQKMSRLVDDCKSDLGKDREYYRHHRVCEHHSKDPVVIVEGEEKRFPALGEFDEEKRSCRKRLEGHNRRRRKSRPKSLHESPGRFLINFG</sequence>
<keyword evidence="3" id="KW-0862">Zinc</keyword>
<protein>
    <submittedName>
        <fullName evidence="8">Teosinte glume architecture 1-like</fullName>
    </submittedName>
</protein>
<dbReference type="Proteomes" id="UP000515121">
    <property type="component" value="Unplaced"/>
</dbReference>
<dbReference type="Pfam" id="PF03110">
    <property type="entry name" value="SBP"/>
    <property type="match status" value="1"/>
</dbReference>
<dbReference type="PANTHER" id="PTHR31251:SF106">
    <property type="entry name" value="SQUAMOSA PROMOTER-BINDING-LIKE PROTEIN 4"/>
    <property type="match status" value="1"/>
</dbReference>
<dbReference type="Gene3D" id="4.10.1100.10">
    <property type="entry name" value="Transcription factor, SBP-box domain"/>
    <property type="match status" value="1"/>
</dbReference>
<evidence type="ECO:0000256" key="3">
    <source>
        <dbReference type="ARBA" id="ARBA00022833"/>
    </source>
</evidence>
<evidence type="ECO:0000256" key="1">
    <source>
        <dbReference type="ARBA" id="ARBA00022723"/>
    </source>
</evidence>
<dbReference type="InterPro" id="IPR036893">
    <property type="entry name" value="SBP_sf"/>
</dbReference>
<evidence type="ECO:0000256" key="5">
    <source>
        <dbReference type="SAM" id="MobiDB-lite"/>
    </source>
</evidence>
<feature type="domain" description="SBP-type" evidence="6">
    <location>
        <begin position="59"/>
        <end position="129"/>
    </location>
</feature>
<evidence type="ECO:0000256" key="2">
    <source>
        <dbReference type="ARBA" id="ARBA00022771"/>
    </source>
</evidence>
<proteinExistence type="predicted"/>
<dbReference type="OrthoDB" id="514967at2759"/>
<dbReference type="SUPFAM" id="SSF103612">
    <property type="entry name" value="SBT domain"/>
    <property type="match status" value="1"/>
</dbReference>
<feature type="compositionally biased region" description="Basic residues" evidence="5">
    <location>
        <begin position="123"/>
        <end position="132"/>
    </location>
</feature>
<organism evidence="7 8">
    <name type="scientific">Durio zibethinus</name>
    <name type="common">Durian</name>
    <dbReference type="NCBI Taxonomy" id="66656"/>
    <lineage>
        <taxon>Eukaryota</taxon>
        <taxon>Viridiplantae</taxon>
        <taxon>Streptophyta</taxon>
        <taxon>Embryophyta</taxon>
        <taxon>Tracheophyta</taxon>
        <taxon>Spermatophyta</taxon>
        <taxon>Magnoliopsida</taxon>
        <taxon>eudicotyledons</taxon>
        <taxon>Gunneridae</taxon>
        <taxon>Pentapetalae</taxon>
        <taxon>rosids</taxon>
        <taxon>malvids</taxon>
        <taxon>Malvales</taxon>
        <taxon>Malvaceae</taxon>
        <taxon>Helicteroideae</taxon>
        <taxon>Durio</taxon>
    </lineage>
</organism>
<feature type="region of interest" description="Disordered" evidence="5">
    <location>
        <begin position="121"/>
        <end position="146"/>
    </location>
</feature>
<dbReference type="PROSITE" id="PS51141">
    <property type="entry name" value="ZF_SBP"/>
    <property type="match status" value="1"/>
</dbReference>
<accession>A0A6P6BEH6</accession>
<keyword evidence="1" id="KW-0479">Metal-binding</keyword>